<feature type="region of interest" description="Disordered" evidence="1">
    <location>
        <begin position="65"/>
        <end position="138"/>
    </location>
</feature>
<sequence length="378" mass="40621">MGVEKWEENYESTLLFDINVRRQYLATRQSFLGPTYHDRHNRIISRVTQERATAAISALAAAANTSALTPRRSRAAPPRPAASSAGSSPTVLQTVQRQPSVGGRPSRRGRVAQSSSHPLDSASVTPSTTQENPVLPRPGVAARPVALYSDNRPWEAALHGVEGSRSRRRILCGASTSAPSAGVRTTAAALAPARRRTRVTYLAPHAGPPPSSGNPLLDIIVVPYSVDAFHHYMSLFHLRTNYLNLLNSLRYGLNMETFSELTHSVTPDHYATSSIHLGFPLGCCLSDVGVVDLVTEAPLGTRAGSFAIVAVLRVGPSTQRAETVARSANVTHILDYVQSAANLADPISRGELGPSGEHLPLSFTVPQKLAHHLEHVTL</sequence>
<evidence type="ECO:0000313" key="2">
    <source>
        <dbReference type="EMBL" id="GLB43909.1"/>
    </source>
</evidence>
<dbReference type="Proteomes" id="UP001063166">
    <property type="component" value="Unassembled WGS sequence"/>
</dbReference>
<proteinExistence type="predicted"/>
<name>A0A9P3PYG4_LYOSH</name>
<accession>A0A9P3PYG4</accession>
<dbReference type="AlphaFoldDB" id="A0A9P3PYG4"/>
<feature type="compositionally biased region" description="Polar residues" evidence="1">
    <location>
        <begin position="112"/>
        <end position="132"/>
    </location>
</feature>
<comment type="caution">
    <text evidence="2">The sequence shown here is derived from an EMBL/GenBank/DDBJ whole genome shotgun (WGS) entry which is preliminary data.</text>
</comment>
<keyword evidence="3" id="KW-1185">Reference proteome</keyword>
<dbReference type="EMBL" id="BRPK01000015">
    <property type="protein sequence ID" value="GLB43909.1"/>
    <property type="molecule type" value="Genomic_DNA"/>
</dbReference>
<gene>
    <name evidence="2" type="ORF">LshimejAT787_1500930</name>
</gene>
<reference evidence="2" key="1">
    <citation type="submission" date="2022-07" db="EMBL/GenBank/DDBJ databases">
        <title>The genome of Lyophyllum shimeji provides insight into the initial evolution of ectomycorrhizal fungal genome.</title>
        <authorList>
            <person name="Kobayashi Y."/>
            <person name="Shibata T."/>
            <person name="Hirakawa H."/>
            <person name="Shigenobu S."/>
            <person name="Nishiyama T."/>
            <person name="Yamada A."/>
            <person name="Hasebe M."/>
            <person name="Kawaguchi M."/>
        </authorList>
    </citation>
    <scope>NUCLEOTIDE SEQUENCE</scope>
    <source>
        <strain evidence="2">AT787</strain>
    </source>
</reference>
<protein>
    <submittedName>
        <fullName evidence="2">Uncharacterized protein</fullName>
    </submittedName>
</protein>
<evidence type="ECO:0000256" key="1">
    <source>
        <dbReference type="SAM" id="MobiDB-lite"/>
    </source>
</evidence>
<organism evidence="2 3">
    <name type="scientific">Lyophyllum shimeji</name>
    <name type="common">Hon-shimeji</name>
    <name type="synonym">Tricholoma shimeji</name>
    <dbReference type="NCBI Taxonomy" id="47721"/>
    <lineage>
        <taxon>Eukaryota</taxon>
        <taxon>Fungi</taxon>
        <taxon>Dikarya</taxon>
        <taxon>Basidiomycota</taxon>
        <taxon>Agaricomycotina</taxon>
        <taxon>Agaricomycetes</taxon>
        <taxon>Agaricomycetidae</taxon>
        <taxon>Agaricales</taxon>
        <taxon>Tricholomatineae</taxon>
        <taxon>Lyophyllaceae</taxon>
        <taxon>Lyophyllum</taxon>
    </lineage>
</organism>
<evidence type="ECO:0000313" key="3">
    <source>
        <dbReference type="Proteomes" id="UP001063166"/>
    </source>
</evidence>